<name>A0ABY8IPG0_9HYPH</name>
<evidence type="ECO:0000256" key="4">
    <source>
        <dbReference type="SAM" id="Phobius"/>
    </source>
</evidence>
<evidence type="ECO:0000256" key="1">
    <source>
        <dbReference type="ARBA" id="ARBA00004167"/>
    </source>
</evidence>
<keyword evidence="6" id="KW-0614">Plasmid</keyword>
<comment type="similarity">
    <text evidence="2">Belongs to the band 7/mec-2 family. HflK subfamily.</text>
</comment>
<reference evidence="6 7" key="1">
    <citation type="journal article" date="2019" name="Phytopathology">
        <title>A Novel Group of Rhizobium tumorigenes-Like Agrobacteria Associated with Crown Gall Disease of Rhododendron and Blueberry.</title>
        <authorList>
            <person name="Kuzmanovic N."/>
            <person name="Behrens P."/>
            <person name="Idczak E."/>
            <person name="Wagner S."/>
            <person name="Gotz M."/>
            <person name="Sproer C."/>
            <person name="Bunk B."/>
            <person name="Overmann J."/>
            <person name="Smalla K."/>
        </authorList>
    </citation>
    <scope>NUCLEOTIDE SEQUENCE [LARGE SCALE GENOMIC DNA]</scope>
    <source>
        <strain evidence="7">rho-6.2</strain>
    </source>
</reference>
<evidence type="ECO:0000313" key="7">
    <source>
        <dbReference type="Proteomes" id="UP000318939"/>
    </source>
</evidence>
<dbReference type="RefSeq" id="WP_142830946.1">
    <property type="nucleotide sequence ID" value="NZ_CP117268.1"/>
</dbReference>
<feature type="transmembrane region" description="Helical" evidence="4">
    <location>
        <begin position="35"/>
        <end position="54"/>
    </location>
</feature>
<evidence type="ECO:0000256" key="3">
    <source>
        <dbReference type="SAM" id="MobiDB-lite"/>
    </source>
</evidence>
<dbReference type="GO" id="GO:0006508">
    <property type="term" value="P:proteolysis"/>
    <property type="evidence" value="ECO:0007669"/>
    <property type="project" value="UniProtKB-KW"/>
</dbReference>
<dbReference type="InterPro" id="IPR036013">
    <property type="entry name" value="Band_7/SPFH_dom_sf"/>
</dbReference>
<keyword evidence="6" id="KW-0645">Protease</keyword>
<proteinExistence type="inferred from homology"/>
<dbReference type="InterPro" id="IPR010201">
    <property type="entry name" value="HflK"/>
</dbReference>
<feature type="transmembrane region" description="Helical" evidence="4">
    <location>
        <begin position="144"/>
        <end position="163"/>
    </location>
</feature>
<dbReference type="Proteomes" id="UP000318939">
    <property type="component" value="Plasmid unnamed1"/>
</dbReference>
<feature type="transmembrane region" description="Helical" evidence="4">
    <location>
        <begin position="60"/>
        <end position="80"/>
    </location>
</feature>
<dbReference type="PANTHER" id="PTHR43327:SF10">
    <property type="entry name" value="STOMATIN-LIKE PROTEIN 2, MITOCHONDRIAL"/>
    <property type="match status" value="1"/>
</dbReference>
<feature type="transmembrane region" description="Helical" evidence="4">
    <location>
        <begin position="315"/>
        <end position="339"/>
    </location>
</feature>
<protein>
    <submittedName>
        <fullName evidence="6">Protease modulator HflK</fullName>
    </submittedName>
</protein>
<evidence type="ECO:0000256" key="2">
    <source>
        <dbReference type="ARBA" id="ARBA00006971"/>
    </source>
</evidence>
<keyword evidence="4" id="KW-0472">Membrane</keyword>
<dbReference type="PANTHER" id="PTHR43327">
    <property type="entry name" value="STOMATIN-LIKE PROTEIN 2, MITOCHONDRIAL"/>
    <property type="match status" value="1"/>
</dbReference>
<gene>
    <name evidence="6" type="ORF">PR018_18735</name>
</gene>
<feature type="transmembrane region" description="Helical" evidence="4">
    <location>
        <begin position="175"/>
        <end position="196"/>
    </location>
</feature>
<reference evidence="6 7" key="2">
    <citation type="journal article" date="2023" name="MicrobiologyOpen">
        <title>Genomics of the tumorigenes clade of the family Rhizobiaceae and description of Rhizobium rhododendri sp. nov.</title>
        <authorList>
            <person name="Kuzmanovic N."/>
            <person name="diCenzo G.C."/>
            <person name="Bunk B."/>
            <person name="Sproeer C."/>
            <person name="Fruehling A."/>
            <person name="Neumann-Schaal M."/>
            <person name="Overmann J."/>
            <person name="Smalla K."/>
        </authorList>
    </citation>
    <scope>NUCLEOTIDE SEQUENCE [LARGE SCALE GENOMIC DNA]</scope>
    <source>
        <strain evidence="7">rho-6.2</strain>
        <plasmid evidence="6 7">unnamed1</plasmid>
    </source>
</reference>
<feature type="compositionally biased region" description="Low complexity" evidence="3">
    <location>
        <begin position="652"/>
        <end position="665"/>
    </location>
</feature>
<keyword evidence="6" id="KW-0378">Hydrolase</keyword>
<accession>A0ABY8IPG0</accession>
<geneLocation type="plasmid" evidence="6 7">
    <name>unnamed1</name>
</geneLocation>
<dbReference type="Pfam" id="PF01145">
    <property type="entry name" value="Band_7"/>
    <property type="match status" value="1"/>
</dbReference>
<comment type="subcellular location">
    <subcellularLocation>
        <location evidence="1">Membrane</location>
        <topology evidence="1">Single-pass membrane protein</topology>
    </subcellularLocation>
</comment>
<dbReference type="EMBL" id="CP117268">
    <property type="protein sequence ID" value="WFS25617.1"/>
    <property type="molecule type" value="Genomic_DNA"/>
</dbReference>
<evidence type="ECO:0000313" key="6">
    <source>
        <dbReference type="EMBL" id="WFS25617.1"/>
    </source>
</evidence>
<feature type="domain" description="Band 7" evidence="5">
    <location>
        <begin position="345"/>
        <end position="559"/>
    </location>
</feature>
<organism evidence="6 7">
    <name type="scientific">Rhizobium rhododendri</name>
    <dbReference type="NCBI Taxonomy" id="2506430"/>
    <lineage>
        <taxon>Bacteria</taxon>
        <taxon>Pseudomonadati</taxon>
        <taxon>Pseudomonadota</taxon>
        <taxon>Alphaproteobacteria</taxon>
        <taxon>Hyphomicrobiales</taxon>
        <taxon>Rhizobiaceae</taxon>
        <taxon>Rhizobium/Agrobacterium group</taxon>
        <taxon>Rhizobium</taxon>
    </lineage>
</organism>
<dbReference type="CDD" id="cd03404">
    <property type="entry name" value="SPFH_HflK"/>
    <property type="match status" value="1"/>
</dbReference>
<feature type="transmembrane region" description="Helical" evidence="4">
    <location>
        <begin position="216"/>
        <end position="241"/>
    </location>
</feature>
<keyword evidence="4" id="KW-0812">Transmembrane</keyword>
<feature type="region of interest" description="Disordered" evidence="3">
    <location>
        <begin position="652"/>
        <end position="672"/>
    </location>
</feature>
<keyword evidence="4" id="KW-1133">Transmembrane helix</keyword>
<evidence type="ECO:0000259" key="5">
    <source>
        <dbReference type="Pfam" id="PF01145"/>
    </source>
</evidence>
<dbReference type="InterPro" id="IPR050710">
    <property type="entry name" value="Band7/mec-2_domain"/>
</dbReference>
<dbReference type="SUPFAM" id="SSF117892">
    <property type="entry name" value="Band 7/SPFH domain"/>
    <property type="match status" value="1"/>
</dbReference>
<dbReference type="Gene3D" id="3.30.479.30">
    <property type="entry name" value="Band 7 domain"/>
    <property type="match status" value="1"/>
</dbReference>
<keyword evidence="7" id="KW-1185">Reference proteome</keyword>
<dbReference type="InterPro" id="IPR001107">
    <property type="entry name" value="Band_7"/>
</dbReference>
<feature type="transmembrane region" description="Helical" evidence="4">
    <location>
        <begin position="247"/>
        <end position="266"/>
    </location>
</feature>
<sequence length="672" mass="71680">MNKSFGNPDNNPDTSPRYQRAAIQARALSTHGGRVWLAAAVLLIASWATGAFAPASIWPTFFGCNGAALMLFATGLRSAIEVADWRRRKAGLSSLAAPAWSQHLRGLLLRPWNTTEPGDGPSQDRIERLSGKIAMLAASSIHRLGARAASLAALAILSMLVAFDTLSWVAQPFFLGPMAYTISGLCLVLAFGLLVVERGFAAADADEWPEAQSLMLLARLPIVTLLLSAFSLLLVGSGYLWAVKVPALLAFLSILVGLEFLVRAVVAMFGPQSDERPPQLLAESLFAGILRWPPRPLTALQAELRSRHGIDLRQIWALTFIGRTFPAVALAIAVVGWLLSGVTAVPMSGRGIYERFGRPIAVIHSGLHVGLPWPFGRTVSVENGIVHELATSFVSDGSDLSAPDAEGPAPSGANRLWDGTHVSEKSQIIASRSEGKQSFQIVNMDVRFVYRIGLSDRAALDATYHTADIPALMEATASRVLVHDFAVRTLDDVLGSGRLEMADEIAAAIRTDLDRLQSGIEVLAVVVEAIHPPAGAANAYHAVQAAEITAQALVARERGFAAQSANEAQRIVSLGRDKATATARESVAAADVARLRFEAEQTAYRNVGQVFLDEAYFTQLTAGLGQAKALILDHRIGGAMAPTIDLRSMTMPIDPDAAPKASAPAGNDEVEP</sequence>
<dbReference type="GO" id="GO:0008233">
    <property type="term" value="F:peptidase activity"/>
    <property type="evidence" value="ECO:0007669"/>
    <property type="project" value="UniProtKB-KW"/>
</dbReference>